<comment type="caution">
    <text evidence="2">The sequence shown here is derived from an EMBL/GenBank/DDBJ whole genome shotgun (WGS) entry which is preliminary data.</text>
</comment>
<dbReference type="PANTHER" id="PTHR31389">
    <property type="entry name" value="LD39211P"/>
    <property type="match status" value="1"/>
</dbReference>
<protein>
    <submittedName>
        <fullName evidence="2">Uncharacterized protein</fullName>
    </submittedName>
</protein>
<dbReference type="InterPro" id="IPR012444">
    <property type="entry name" value="DUF1647"/>
</dbReference>
<sequence>MHFLFIYFIIFTVLFKLVNGKCFTSEQLGATQLDNECCGEKMAYTLKLNDSCSILGKKFDCSFAWLLERYKLSDKFAIKANTQVKFPGHPKFVFVTAASANYFPSLRMLIAKIKEHYGCNQKIIAYDLGNVTKNSEWMTELNSVCNLEWRIFDFSQMVAGRVRHLKSYAWKIFAMADVLLEYDTVIWVDTSIFFASANLASLLKPLQKGKISPVQLLSNSGNGKNIATHPGMYEYLPMLANFGPAKTNELSGNDDPPQFETGFSILHKTEQTRQLMKWYD</sequence>
<dbReference type="PANTHER" id="PTHR31389:SF4">
    <property type="entry name" value="LD39211P"/>
    <property type="match status" value="1"/>
</dbReference>
<evidence type="ECO:0000256" key="1">
    <source>
        <dbReference type="SAM" id="SignalP"/>
    </source>
</evidence>
<keyword evidence="3" id="KW-1185">Reference proteome</keyword>
<dbReference type="Proteomes" id="UP001620626">
    <property type="component" value="Unassembled WGS sequence"/>
</dbReference>
<feature type="signal peptide" evidence="1">
    <location>
        <begin position="1"/>
        <end position="20"/>
    </location>
</feature>
<dbReference type="Pfam" id="PF07801">
    <property type="entry name" value="DUF1647"/>
    <property type="match status" value="1"/>
</dbReference>
<feature type="chain" id="PRO_5044836413" evidence="1">
    <location>
        <begin position="21"/>
        <end position="280"/>
    </location>
</feature>
<proteinExistence type="predicted"/>
<organism evidence="2 3">
    <name type="scientific">Heterodera trifolii</name>
    <dbReference type="NCBI Taxonomy" id="157864"/>
    <lineage>
        <taxon>Eukaryota</taxon>
        <taxon>Metazoa</taxon>
        <taxon>Ecdysozoa</taxon>
        <taxon>Nematoda</taxon>
        <taxon>Chromadorea</taxon>
        <taxon>Rhabditida</taxon>
        <taxon>Tylenchina</taxon>
        <taxon>Tylenchomorpha</taxon>
        <taxon>Tylenchoidea</taxon>
        <taxon>Heteroderidae</taxon>
        <taxon>Heteroderinae</taxon>
        <taxon>Heterodera</taxon>
    </lineage>
</organism>
<evidence type="ECO:0000313" key="3">
    <source>
        <dbReference type="Proteomes" id="UP001620626"/>
    </source>
</evidence>
<dbReference type="InterPro" id="IPR029044">
    <property type="entry name" value="Nucleotide-diphossugar_trans"/>
</dbReference>
<dbReference type="AlphaFoldDB" id="A0ABD2IMU2"/>
<keyword evidence="1" id="KW-0732">Signal</keyword>
<dbReference type="EMBL" id="JBICBT010001160">
    <property type="protein sequence ID" value="KAL3080491.1"/>
    <property type="molecule type" value="Genomic_DNA"/>
</dbReference>
<name>A0ABD2IMU2_9BILA</name>
<dbReference type="SUPFAM" id="SSF53448">
    <property type="entry name" value="Nucleotide-diphospho-sugar transferases"/>
    <property type="match status" value="1"/>
</dbReference>
<accession>A0ABD2IMU2</accession>
<gene>
    <name evidence="2" type="ORF">niasHT_038928</name>
</gene>
<evidence type="ECO:0000313" key="2">
    <source>
        <dbReference type="EMBL" id="KAL3080491.1"/>
    </source>
</evidence>
<reference evidence="2 3" key="1">
    <citation type="submission" date="2024-10" db="EMBL/GenBank/DDBJ databases">
        <authorList>
            <person name="Kim D."/>
        </authorList>
    </citation>
    <scope>NUCLEOTIDE SEQUENCE [LARGE SCALE GENOMIC DNA]</scope>
    <source>
        <strain evidence="2">BH-2024</strain>
    </source>
</reference>